<dbReference type="GO" id="GO:0004222">
    <property type="term" value="F:metalloendopeptidase activity"/>
    <property type="evidence" value="ECO:0007669"/>
    <property type="project" value="InterPro"/>
</dbReference>
<evidence type="ECO:0000256" key="11">
    <source>
        <dbReference type="SAM" id="Phobius"/>
    </source>
</evidence>
<evidence type="ECO:0000256" key="6">
    <source>
        <dbReference type="ARBA" id="ARBA00022824"/>
    </source>
</evidence>
<evidence type="ECO:0000256" key="9">
    <source>
        <dbReference type="ARBA" id="ARBA00047280"/>
    </source>
</evidence>
<keyword evidence="6" id="KW-0256">Endoplasmic reticulum</keyword>
<evidence type="ECO:0000259" key="12">
    <source>
        <dbReference type="Pfam" id="PF02517"/>
    </source>
</evidence>
<dbReference type="InterPro" id="IPR039731">
    <property type="entry name" value="Rce1"/>
</dbReference>
<sequence length="311" mass="33862">MAGVYVGTLHALPQVVALVRTGQWAPARPRDDPRTIRSRLGCASLATLVNMTWTCRILAQQGFLSKRQPFRFLDALAWLGLPMPRLSFLVSHWLPFHPSLCATFLEGLRIVGQSALLTSFLYLGTFWADLRANALPGQAGYYDEKGPRPGLLFWRNYVIPARAWKGALVQTALQFAYTTVFGWYATFLFQRTGTVWAPLVAHILCNFMGLPRLAPRSSTLAHIVDVAMHVVGISTFIVAELLLSLVNVLLGLLAKALAVALALTKVADLVLGLLSVLLGLLAEVRAVLLSLLTEVAGLVLGLVEGVLSRAP</sequence>
<dbReference type="EC" id="3.4.26.1" evidence="10"/>
<evidence type="ECO:0000256" key="10">
    <source>
        <dbReference type="ARBA" id="ARBA00049729"/>
    </source>
</evidence>
<evidence type="ECO:0000256" key="2">
    <source>
        <dbReference type="ARBA" id="ARBA00006897"/>
    </source>
</evidence>
<feature type="transmembrane region" description="Helical" evidence="11">
    <location>
        <begin position="195"/>
        <end position="214"/>
    </location>
</feature>
<evidence type="ECO:0000256" key="3">
    <source>
        <dbReference type="ARBA" id="ARBA00022670"/>
    </source>
</evidence>
<dbReference type="Proteomes" id="UP001214415">
    <property type="component" value="Chromosome 5"/>
</dbReference>
<keyword evidence="5" id="KW-0378">Hydrolase</keyword>
<accession>A0AAF0EKY5</accession>
<keyword evidence="8 11" id="KW-0472">Membrane</keyword>
<protein>
    <recommendedName>
        <fullName evidence="10">intramembrane prenyl-peptidase Rce1</fullName>
        <ecNumber evidence="10">3.4.26.1</ecNumber>
    </recommendedName>
</protein>
<keyword evidence="7 11" id="KW-1133">Transmembrane helix</keyword>
<dbReference type="InterPro" id="IPR003675">
    <property type="entry name" value="Rce1/LyrA-like_dom"/>
</dbReference>
<evidence type="ECO:0000313" key="14">
    <source>
        <dbReference type="Proteomes" id="UP001214415"/>
    </source>
</evidence>
<dbReference type="AlphaFoldDB" id="A0AAF0EKY5"/>
<dbReference type="GO" id="GO:0071586">
    <property type="term" value="P:CAAX-box protein processing"/>
    <property type="evidence" value="ECO:0007669"/>
    <property type="project" value="InterPro"/>
</dbReference>
<evidence type="ECO:0000256" key="1">
    <source>
        <dbReference type="ARBA" id="ARBA00004477"/>
    </source>
</evidence>
<dbReference type="EMBL" id="CP119904">
    <property type="protein sequence ID" value="WFD24047.1"/>
    <property type="molecule type" value="Genomic_DNA"/>
</dbReference>
<feature type="transmembrane region" description="Helical" evidence="11">
    <location>
        <begin position="226"/>
        <end position="250"/>
    </location>
</feature>
<evidence type="ECO:0000256" key="7">
    <source>
        <dbReference type="ARBA" id="ARBA00022989"/>
    </source>
</evidence>
<evidence type="ECO:0000256" key="5">
    <source>
        <dbReference type="ARBA" id="ARBA00022801"/>
    </source>
</evidence>
<comment type="similarity">
    <text evidence="2">Belongs to the peptidase U48 family.</text>
</comment>
<reference evidence="13" key="1">
    <citation type="submission" date="2023-03" db="EMBL/GenBank/DDBJ databases">
        <title>Mating type loci evolution in Malassezia.</title>
        <authorList>
            <person name="Coelho M.A."/>
        </authorList>
    </citation>
    <scope>NUCLEOTIDE SEQUENCE</scope>
    <source>
        <strain evidence="13">CBS 12830</strain>
    </source>
</reference>
<evidence type="ECO:0000256" key="8">
    <source>
        <dbReference type="ARBA" id="ARBA00023136"/>
    </source>
</evidence>
<proteinExistence type="inferred from homology"/>
<comment type="subcellular location">
    <subcellularLocation>
        <location evidence="1">Endoplasmic reticulum membrane</location>
        <topology evidence="1">Multi-pass membrane protein</topology>
    </subcellularLocation>
</comment>
<keyword evidence="3 13" id="KW-0645">Protease</keyword>
<evidence type="ECO:0000313" key="13">
    <source>
        <dbReference type="EMBL" id="WFD24047.1"/>
    </source>
</evidence>
<feature type="transmembrane region" description="Helical" evidence="11">
    <location>
        <begin position="287"/>
        <end position="307"/>
    </location>
</feature>
<dbReference type="PANTHER" id="PTHR13046">
    <property type="entry name" value="PROTEASE U48 CAAX PRENYL PROTEASE RCE1"/>
    <property type="match status" value="1"/>
</dbReference>
<feature type="transmembrane region" description="Helical" evidence="11">
    <location>
        <begin position="256"/>
        <end position="280"/>
    </location>
</feature>
<dbReference type="GO" id="GO:0005789">
    <property type="term" value="C:endoplasmic reticulum membrane"/>
    <property type="evidence" value="ECO:0007669"/>
    <property type="project" value="UniProtKB-SubCell"/>
</dbReference>
<organism evidence="13 14">
    <name type="scientific">Malassezia equina</name>
    <dbReference type="NCBI Taxonomy" id="1381935"/>
    <lineage>
        <taxon>Eukaryota</taxon>
        <taxon>Fungi</taxon>
        <taxon>Dikarya</taxon>
        <taxon>Basidiomycota</taxon>
        <taxon>Ustilaginomycotina</taxon>
        <taxon>Malasseziomycetes</taxon>
        <taxon>Malasseziales</taxon>
        <taxon>Malasseziaceae</taxon>
        <taxon>Malassezia</taxon>
    </lineage>
</organism>
<feature type="transmembrane region" description="Helical" evidence="11">
    <location>
        <begin position="167"/>
        <end position="189"/>
    </location>
</feature>
<comment type="catalytic activity">
    <reaction evidence="9">
        <text>Hydrolyzes the peptide bond -P2-(S-farnesyl or geranylgeranyl)C-P1'-P2'-P3'-COOH where P1' and P2' are amino acids with aliphatic sidechains and P3' is any C-terminal residue.</text>
        <dbReference type="EC" id="3.4.26.1"/>
    </reaction>
</comment>
<keyword evidence="4 11" id="KW-0812">Transmembrane</keyword>
<dbReference type="Pfam" id="PF02517">
    <property type="entry name" value="Rce1-like"/>
    <property type="match status" value="1"/>
</dbReference>
<dbReference type="PANTHER" id="PTHR13046:SF0">
    <property type="entry name" value="CAAX PRENYL PROTEASE 2"/>
    <property type="match status" value="1"/>
</dbReference>
<keyword evidence="14" id="KW-1185">Reference proteome</keyword>
<feature type="domain" description="CAAX prenyl protease 2/Lysostaphin resistance protein A-like" evidence="12">
    <location>
        <begin position="168"/>
        <end position="208"/>
    </location>
</feature>
<gene>
    <name evidence="13" type="primary">RCE1</name>
    <name evidence="13" type="ORF">MEQU1_002744</name>
</gene>
<evidence type="ECO:0000256" key="4">
    <source>
        <dbReference type="ARBA" id="ARBA00022692"/>
    </source>
</evidence>
<name>A0AAF0EKY5_9BASI</name>